<keyword evidence="1" id="KW-0820">tRNA-binding</keyword>
<dbReference type="GO" id="GO:0005840">
    <property type="term" value="C:ribosome"/>
    <property type="evidence" value="ECO:0007669"/>
    <property type="project" value="UniProtKB-KW"/>
</dbReference>
<evidence type="ECO:0000259" key="2">
    <source>
        <dbReference type="Pfam" id="PF00281"/>
    </source>
</evidence>
<proteinExistence type="inferred from homology"/>
<sequence length="179" mass="20158">MARLKDMYKSEIAPSMMEKFGYKSVMEIPKLEKIVINMGLGSEKDNPKALEAAVKELGIIAGQKPVVTRAKKSVANFKLRQGMPIGAKVTLRGEKMHEFADRLLNIALPRVRDFRGVNPNAFDGRGNYALGIKEQLIFPEIEYDKVEKVHGMDIIFVTTAKTDEECRELLRLMGMPFAK</sequence>
<dbReference type="PANTHER" id="PTHR11994">
    <property type="entry name" value="60S RIBOSOMAL PROTEIN L11-RELATED"/>
    <property type="match status" value="1"/>
</dbReference>
<evidence type="ECO:0000313" key="5">
    <source>
        <dbReference type="Proteomes" id="UP000779508"/>
    </source>
</evidence>
<keyword evidence="1" id="KW-0694">RNA-binding</keyword>
<comment type="function">
    <text evidence="1">This is 1 of the proteins that bind and probably mediate the attachment of the 5S RNA into the large ribosomal subunit, where it forms part of the central protuberance. In the 70S ribosome it contacts protein S13 of the 30S subunit (bridge B1b), connecting the 2 subunits; this bridge is implicated in subunit movement. Contacts the P site tRNA; the 5S rRNA and some of its associated proteins might help stabilize positioning of ribosome-bound tRNAs.</text>
</comment>
<keyword evidence="1" id="KW-0699">rRNA-binding</keyword>
<organism evidence="4 5">
    <name type="scientific">Alkaliphilus flagellatus</name>
    <dbReference type="NCBI Taxonomy" id="2841507"/>
    <lineage>
        <taxon>Bacteria</taxon>
        <taxon>Bacillati</taxon>
        <taxon>Bacillota</taxon>
        <taxon>Clostridia</taxon>
        <taxon>Peptostreptococcales</taxon>
        <taxon>Natronincolaceae</taxon>
        <taxon>Alkaliphilus</taxon>
    </lineage>
</organism>
<dbReference type="RefSeq" id="WP_216419440.1">
    <property type="nucleotide sequence ID" value="NZ_JAHLQK010000008.1"/>
</dbReference>
<evidence type="ECO:0000259" key="3">
    <source>
        <dbReference type="Pfam" id="PF00673"/>
    </source>
</evidence>
<dbReference type="Pfam" id="PF00281">
    <property type="entry name" value="Ribosomal_L5"/>
    <property type="match status" value="1"/>
</dbReference>
<accession>A0ABS6G7L7</accession>
<dbReference type="EMBL" id="JAHLQK010000008">
    <property type="protein sequence ID" value="MBU5678116.1"/>
    <property type="molecule type" value="Genomic_DNA"/>
</dbReference>
<gene>
    <name evidence="1 4" type="primary">rplE</name>
    <name evidence="4" type="ORF">KQI88_17015</name>
</gene>
<dbReference type="InterPro" id="IPR002132">
    <property type="entry name" value="Ribosomal_uL5"/>
</dbReference>
<keyword evidence="5" id="KW-1185">Reference proteome</keyword>
<evidence type="ECO:0000313" key="4">
    <source>
        <dbReference type="EMBL" id="MBU5678116.1"/>
    </source>
</evidence>
<protein>
    <recommendedName>
        <fullName evidence="1">Large ribosomal subunit protein uL5</fullName>
    </recommendedName>
</protein>
<evidence type="ECO:0000256" key="1">
    <source>
        <dbReference type="HAMAP-Rule" id="MF_01333"/>
    </source>
</evidence>
<reference evidence="4 5" key="1">
    <citation type="submission" date="2021-06" db="EMBL/GenBank/DDBJ databases">
        <authorList>
            <person name="Sun Q."/>
            <person name="Li D."/>
        </authorList>
    </citation>
    <scope>NUCLEOTIDE SEQUENCE [LARGE SCALE GENOMIC DNA]</scope>
    <source>
        <strain evidence="4 5">MSJ-5</strain>
    </source>
</reference>
<comment type="subunit">
    <text evidence="1">Part of the 50S ribosomal subunit; part of the 5S rRNA/L5/L18/L25 subcomplex. Contacts the 5S rRNA and the P site tRNA. Forms a bridge to the 30S subunit in the 70S ribosome.</text>
</comment>
<dbReference type="HAMAP" id="MF_01333_B">
    <property type="entry name" value="Ribosomal_uL5_B"/>
    <property type="match status" value="1"/>
</dbReference>
<dbReference type="NCBIfam" id="NF000585">
    <property type="entry name" value="PRK00010.1"/>
    <property type="match status" value="1"/>
</dbReference>
<dbReference type="InterPro" id="IPR031310">
    <property type="entry name" value="Ribosomal_uL5_N"/>
</dbReference>
<comment type="caution">
    <text evidence="4">The sequence shown here is derived from an EMBL/GenBank/DDBJ whole genome shotgun (WGS) entry which is preliminary data.</text>
</comment>
<dbReference type="Proteomes" id="UP000779508">
    <property type="component" value="Unassembled WGS sequence"/>
</dbReference>
<dbReference type="PIRSF" id="PIRSF002161">
    <property type="entry name" value="Ribosomal_L5"/>
    <property type="match status" value="1"/>
</dbReference>
<dbReference type="InterPro" id="IPR020930">
    <property type="entry name" value="Ribosomal_uL5_bac-type"/>
</dbReference>
<feature type="domain" description="Large ribosomal subunit protein uL5 N-terminal" evidence="2">
    <location>
        <begin position="24"/>
        <end position="80"/>
    </location>
</feature>
<keyword evidence="1" id="KW-0687">Ribonucleoprotein</keyword>
<feature type="domain" description="Large ribosomal subunit protein uL5 C-terminal" evidence="3">
    <location>
        <begin position="84"/>
        <end position="177"/>
    </location>
</feature>
<dbReference type="PROSITE" id="PS00358">
    <property type="entry name" value="RIBOSOMAL_L5"/>
    <property type="match status" value="1"/>
</dbReference>
<keyword evidence="1 4" id="KW-0689">Ribosomal protein</keyword>
<dbReference type="Pfam" id="PF00673">
    <property type="entry name" value="Ribosomal_L5_C"/>
    <property type="match status" value="1"/>
</dbReference>
<dbReference type="InterPro" id="IPR020929">
    <property type="entry name" value="Ribosomal_uL5_CS"/>
</dbReference>
<name>A0ABS6G7L7_9FIRM</name>
<dbReference type="InterPro" id="IPR031309">
    <property type="entry name" value="Ribosomal_uL5_C"/>
</dbReference>
<comment type="similarity">
    <text evidence="1">Belongs to the universal ribosomal protein uL5 family.</text>
</comment>